<reference evidence="1" key="1">
    <citation type="submission" date="2021-01" db="EMBL/GenBank/DDBJ databases">
        <authorList>
            <person name="Sun Q."/>
        </authorList>
    </citation>
    <scope>NUCLEOTIDE SEQUENCE</scope>
    <source>
        <strain evidence="1">YIM B02566</strain>
    </source>
</reference>
<dbReference type="Proteomes" id="UP000616151">
    <property type="component" value="Unassembled WGS sequence"/>
</dbReference>
<proteinExistence type="predicted"/>
<protein>
    <submittedName>
        <fullName evidence="1">Uncharacterized protein</fullName>
    </submittedName>
</protein>
<evidence type="ECO:0000313" key="1">
    <source>
        <dbReference type="EMBL" id="MBK1867258.1"/>
    </source>
</evidence>
<comment type="caution">
    <text evidence="1">The sequence shown here is derived from an EMBL/GenBank/DDBJ whole genome shotgun (WGS) entry which is preliminary data.</text>
</comment>
<keyword evidence="2" id="KW-1185">Reference proteome</keyword>
<gene>
    <name evidence="1" type="ORF">JHL16_12960</name>
</gene>
<accession>A0ACC5R3T0</accession>
<name>A0ACC5R3T0_9HYPH</name>
<evidence type="ECO:0000313" key="2">
    <source>
        <dbReference type="Proteomes" id="UP000616151"/>
    </source>
</evidence>
<organism evidence="1 2">
    <name type="scientific">Taklimakanibacter albus</name>
    <dbReference type="NCBI Taxonomy" id="2800327"/>
    <lineage>
        <taxon>Bacteria</taxon>
        <taxon>Pseudomonadati</taxon>
        <taxon>Pseudomonadota</taxon>
        <taxon>Alphaproteobacteria</taxon>
        <taxon>Hyphomicrobiales</taxon>
        <taxon>Aestuariivirgaceae</taxon>
        <taxon>Taklimakanibacter</taxon>
    </lineage>
</organism>
<sequence length="97" mass="10924">MAFRHLIVCAMLAAFMPAALPVFSDTAQAATNQTVKKKKKPVQKKKTAEPRVKKNFRAPRPGEPNAGWTDDCLAYYQIYGRTPPICGKYGRSFMTWD</sequence>
<dbReference type="EMBL" id="JAENHL010000007">
    <property type="protein sequence ID" value="MBK1867258.1"/>
    <property type="molecule type" value="Genomic_DNA"/>
</dbReference>